<reference evidence="15" key="1">
    <citation type="submission" date="2014-12" db="EMBL/GenBank/DDBJ databases">
        <title>Insight into the proteome of Arion vulgaris.</title>
        <authorList>
            <person name="Aradska J."/>
            <person name="Bulat T."/>
            <person name="Smidak R."/>
            <person name="Sarate P."/>
            <person name="Gangsoo J."/>
            <person name="Sialana F."/>
            <person name="Bilban M."/>
            <person name="Lubec G."/>
        </authorList>
    </citation>
    <scope>NUCLEOTIDE SEQUENCE</scope>
    <source>
        <tissue evidence="15">Skin</tissue>
    </source>
</reference>
<feature type="non-terminal residue" evidence="15">
    <location>
        <position position="966"/>
    </location>
</feature>
<dbReference type="PANTHER" id="PTHR15989">
    <property type="entry name" value="VEZATIN"/>
    <property type="match status" value="1"/>
</dbReference>
<keyword evidence="9 13" id="KW-1133">Transmembrane helix</keyword>
<comment type="subcellular location">
    <subcellularLocation>
        <location evidence="2">Cell junction</location>
        <location evidence="2">Adherens junction</location>
    </subcellularLocation>
    <subcellularLocation>
        <location evidence="3">Cell membrane</location>
        <topology evidence="3">Multi-pass membrane protein</topology>
    </subcellularLocation>
    <subcellularLocation>
        <location evidence="1">Nucleus</location>
    </subcellularLocation>
</comment>
<evidence type="ECO:0000256" key="9">
    <source>
        <dbReference type="ARBA" id="ARBA00022989"/>
    </source>
</evidence>
<dbReference type="InterPro" id="IPR026859">
    <property type="entry name" value="Myosin-bd"/>
</dbReference>
<evidence type="ECO:0000256" key="11">
    <source>
        <dbReference type="ARBA" id="ARBA00023136"/>
    </source>
</evidence>
<keyword evidence="6" id="KW-1003">Cell membrane</keyword>
<keyword evidence="12" id="KW-0539">Nucleus</keyword>
<feature type="transmembrane region" description="Helical" evidence="13">
    <location>
        <begin position="43"/>
        <end position="73"/>
    </location>
</feature>
<accession>A0A0B7ATN2</accession>
<comment type="similarity">
    <text evidence="4">Belongs to the vezatin family.</text>
</comment>
<dbReference type="InterPro" id="IPR026858">
    <property type="entry name" value="Vezatin"/>
</dbReference>
<dbReference type="GO" id="GO:0005634">
    <property type="term" value="C:nucleus"/>
    <property type="evidence" value="ECO:0007669"/>
    <property type="project" value="UniProtKB-SubCell"/>
</dbReference>
<evidence type="ECO:0000256" key="5">
    <source>
        <dbReference type="ARBA" id="ARBA00018125"/>
    </source>
</evidence>
<feature type="domain" description="Myosin-binding" evidence="14">
    <location>
        <begin position="78"/>
        <end position="209"/>
    </location>
</feature>
<keyword evidence="7 13" id="KW-0812">Transmembrane</keyword>
<dbReference type="GO" id="GO:0017022">
    <property type="term" value="F:myosin binding"/>
    <property type="evidence" value="ECO:0007669"/>
    <property type="project" value="InterPro"/>
</dbReference>
<dbReference type="PANTHER" id="PTHR15989:SF5">
    <property type="entry name" value="VEZATIN"/>
    <property type="match status" value="1"/>
</dbReference>
<dbReference type="GO" id="GO:0005886">
    <property type="term" value="C:plasma membrane"/>
    <property type="evidence" value="ECO:0007669"/>
    <property type="project" value="UniProtKB-SubCell"/>
</dbReference>
<evidence type="ECO:0000256" key="1">
    <source>
        <dbReference type="ARBA" id="ARBA00004123"/>
    </source>
</evidence>
<dbReference type="Pfam" id="PF12632">
    <property type="entry name" value="Vezatin"/>
    <property type="match status" value="1"/>
</dbReference>
<dbReference type="AlphaFoldDB" id="A0A0B7ATN2"/>
<dbReference type="EMBL" id="HACG01036405">
    <property type="protein sequence ID" value="CEK83270.1"/>
    <property type="molecule type" value="Transcribed_RNA"/>
</dbReference>
<keyword evidence="8" id="KW-0965">Cell junction</keyword>
<evidence type="ECO:0000256" key="12">
    <source>
        <dbReference type="ARBA" id="ARBA00023242"/>
    </source>
</evidence>
<keyword evidence="11 13" id="KW-0472">Membrane</keyword>
<evidence type="ECO:0000256" key="7">
    <source>
        <dbReference type="ARBA" id="ARBA00022692"/>
    </source>
</evidence>
<gene>
    <name evidence="15" type="primary">ORF136187</name>
</gene>
<evidence type="ECO:0000256" key="13">
    <source>
        <dbReference type="SAM" id="Phobius"/>
    </source>
</evidence>
<dbReference type="GO" id="GO:0098609">
    <property type="term" value="P:cell-cell adhesion"/>
    <property type="evidence" value="ECO:0007669"/>
    <property type="project" value="InterPro"/>
</dbReference>
<evidence type="ECO:0000313" key="15">
    <source>
        <dbReference type="EMBL" id="CEK83270.1"/>
    </source>
</evidence>
<protein>
    <recommendedName>
        <fullName evidence="5">Vezatin</fullName>
    </recommendedName>
</protein>
<evidence type="ECO:0000256" key="2">
    <source>
        <dbReference type="ARBA" id="ARBA00004536"/>
    </source>
</evidence>
<feature type="transmembrane region" description="Helical" evidence="13">
    <location>
        <begin position="85"/>
        <end position="107"/>
    </location>
</feature>
<evidence type="ECO:0000256" key="3">
    <source>
        <dbReference type="ARBA" id="ARBA00004651"/>
    </source>
</evidence>
<sequence length="966" mass="109071">YHTLKWLISSHLLLEDDQLFLQSYVDEECPARDPVKCLSLYSFNLLCLLITSMILFIIICPVDVLYSWVILLVDSIPHMFSGFDVYLHAILLILVWILCFALPVLVLKRKVCQQVLSQMQKQDKCIKDLVMEAVELLLLERKCLRLIKESELVARGFTLASQHHVASRTGHGHRSCSSDQLCPVLRQVMLSENVKVMQEVKMWVVKMLRGVPMICVDSDFSTLEDLKLNEGRPDTEAVTQSDSIGTRSTIEAHDKHCATERESGIAELDKDVLISPSKLGRSVELLSVYFSGFIRRLALCFYPQNLRDRTINPYVATDECTDMSRKTIERSKTLLKQSYTFYRSVHQYDRNGAAKKTQELKQNTQQSQTYNLYVCVNSLDLHLQSMLQITRNLTVTLEDRVDKEQYRLTAVDSNSSSESYPIGEDDKKLWEDTLKKIKSSLESCRSCYEESLKHLHQRPDTGTTTESPVKVTNLNTVQSKQTNITLIPAEDPIVVDQVFEAISDAVEEDDFSVSRRRYNAEDRARHQEEKEALRRFRLELHTVVGHRAILSKAREERALARARGDTIHCQETSLESSVDLIPEANSEIFAGSVDVSHDVEASHDVETSHDFLQPIQAGLPTEQHLKLTQAAEIEPRKIQNTMSAEMKRGIIHQTILKEVEPELHCPVQIGEVNHNTTCSEIERLQQALIEKEGNNYKGKSSCQQAYQSVLEEEASLNLPVTCDLLPTSLTGEDLLFSHKCNTEQLLQSSLMNEHSSSLVMQDSCGDSQYNCVQNINFETGDIRSGGKADTDNGKISQVILCDNSHAHNQISTICSSSTEASVLGNGCNQSHFFRTDSNISGSFLDTSERNEENYTDTEKTKDSKNKLAMFQHSSESFDCFEQSPLLHDDIAKQNSCVPPEVNISNNLTTAIEHRGTPLIQSDVDHKFSGLSVQTVPTCNFTKSIAMMVASQAKLSLVIWTRNNLEM</sequence>
<evidence type="ECO:0000259" key="14">
    <source>
        <dbReference type="Pfam" id="PF12632"/>
    </source>
</evidence>
<evidence type="ECO:0000256" key="10">
    <source>
        <dbReference type="ARBA" id="ARBA00023054"/>
    </source>
</evidence>
<evidence type="ECO:0000256" key="8">
    <source>
        <dbReference type="ARBA" id="ARBA00022949"/>
    </source>
</evidence>
<proteinExistence type="inferred from homology"/>
<evidence type="ECO:0000256" key="6">
    <source>
        <dbReference type="ARBA" id="ARBA00022475"/>
    </source>
</evidence>
<name>A0A0B7ATN2_9EUPU</name>
<dbReference type="GO" id="GO:0005912">
    <property type="term" value="C:adherens junction"/>
    <property type="evidence" value="ECO:0007669"/>
    <property type="project" value="UniProtKB-SubCell"/>
</dbReference>
<feature type="non-terminal residue" evidence="15">
    <location>
        <position position="1"/>
    </location>
</feature>
<evidence type="ECO:0000256" key="4">
    <source>
        <dbReference type="ARBA" id="ARBA00007245"/>
    </source>
</evidence>
<keyword evidence="10" id="KW-0175">Coiled coil</keyword>
<organism evidence="15">
    <name type="scientific">Arion vulgaris</name>
    <dbReference type="NCBI Taxonomy" id="1028688"/>
    <lineage>
        <taxon>Eukaryota</taxon>
        <taxon>Metazoa</taxon>
        <taxon>Spiralia</taxon>
        <taxon>Lophotrochozoa</taxon>
        <taxon>Mollusca</taxon>
        <taxon>Gastropoda</taxon>
        <taxon>Heterobranchia</taxon>
        <taxon>Euthyneura</taxon>
        <taxon>Panpulmonata</taxon>
        <taxon>Eupulmonata</taxon>
        <taxon>Stylommatophora</taxon>
        <taxon>Helicina</taxon>
        <taxon>Arionoidea</taxon>
        <taxon>Arionidae</taxon>
        <taxon>Arion</taxon>
    </lineage>
</organism>